<evidence type="ECO:0000256" key="9">
    <source>
        <dbReference type="ARBA" id="ARBA00022989"/>
    </source>
</evidence>
<keyword evidence="8 12" id="KW-0862">Zinc</keyword>
<comment type="similarity">
    <text evidence="2 12">Belongs to the peptidase M48B family.</text>
</comment>
<feature type="binding site" evidence="12">
    <location>
        <position position="221"/>
    </location>
    <ligand>
        <name>Zn(2+)</name>
        <dbReference type="ChEBI" id="CHEBI:29105"/>
        <note>catalytic</note>
    </ligand>
</feature>
<keyword evidence="5 12" id="KW-0812">Transmembrane</keyword>
<feature type="active site" evidence="12">
    <location>
        <position position="144"/>
    </location>
</feature>
<dbReference type="InterPro" id="IPR022919">
    <property type="entry name" value="Pept_M48_protease_HtpX"/>
</dbReference>
<dbReference type="InterPro" id="IPR001915">
    <property type="entry name" value="Peptidase_M48"/>
</dbReference>
<feature type="domain" description="Peptidase M48" evidence="13">
    <location>
        <begin position="77"/>
        <end position="296"/>
    </location>
</feature>
<reference evidence="14 15" key="1">
    <citation type="submission" date="2017-09" db="EMBL/GenBank/DDBJ databases">
        <title>Depth-based differentiation of microbial function through sediment-hosted aquifers and enrichment of novel symbionts in the deep terrestrial subsurface.</title>
        <authorList>
            <person name="Probst A.J."/>
            <person name="Ladd B."/>
            <person name="Jarett J.K."/>
            <person name="Geller-Mcgrath D.E."/>
            <person name="Sieber C.M."/>
            <person name="Emerson J.B."/>
            <person name="Anantharaman K."/>
            <person name="Thomas B.C."/>
            <person name="Malmstrom R."/>
            <person name="Stieglmeier M."/>
            <person name="Klingl A."/>
            <person name="Woyke T."/>
            <person name="Ryan C.M."/>
            <person name="Banfield J.F."/>
        </authorList>
    </citation>
    <scope>NUCLEOTIDE SEQUENCE [LARGE SCALE GENOMIC DNA]</scope>
    <source>
        <strain evidence="14">CG11_big_fil_rev_8_21_14_0_20_35_14</strain>
    </source>
</reference>
<feature type="binding site" evidence="12">
    <location>
        <position position="147"/>
    </location>
    <ligand>
        <name>Zn(2+)</name>
        <dbReference type="ChEBI" id="CHEBI:29105"/>
        <note>catalytic</note>
    </ligand>
</feature>
<evidence type="ECO:0000259" key="13">
    <source>
        <dbReference type="Pfam" id="PF01435"/>
    </source>
</evidence>
<evidence type="ECO:0000256" key="8">
    <source>
        <dbReference type="ARBA" id="ARBA00022833"/>
    </source>
</evidence>
<protein>
    <recommendedName>
        <fullName evidence="12">Protease HtpX homolog</fullName>
        <ecNumber evidence="12">3.4.24.-</ecNumber>
    </recommendedName>
</protein>
<dbReference type="CDD" id="cd07340">
    <property type="entry name" value="M48B_Htpx_like"/>
    <property type="match status" value="1"/>
</dbReference>
<keyword evidence="6 12" id="KW-0479">Metal-binding</keyword>
<dbReference type="PANTHER" id="PTHR43221:SF1">
    <property type="entry name" value="PROTEASE HTPX"/>
    <property type="match status" value="1"/>
</dbReference>
<feature type="transmembrane region" description="Helical" evidence="12">
    <location>
        <begin position="190"/>
        <end position="212"/>
    </location>
</feature>
<dbReference type="GO" id="GO:0004222">
    <property type="term" value="F:metalloendopeptidase activity"/>
    <property type="evidence" value="ECO:0007669"/>
    <property type="project" value="UniProtKB-UniRule"/>
</dbReference>
<feature type="transmembrane region" description="Helical" evidence="12">
    <location>
        <begin position="12"/>
        <end position="35"/>
    </location>
</feature>
<name>A0A2H0N9U5_9BACT</name>
<keyword evidence="4 12" id="KW-0645">Protease</keyword>
<dbReference type="GO" id="GO:0006508">
    <property type="term" value="P:proteolysis"/>
    <property type="evidence" value="ECO:0007669"/>
    <property type="project" value="UniProtKB-KW"/>
</dbReference>
<keyword evidence="11 12" id="KW-0472">Membrane</keyword>
<keyword evidence="10 12" id="KW-0482">Metalloprotease</keyword>
<feature type="transmembrane region" description="Helical" evidence="12">
    <location>
        <begin position="41"/>
        <end position="60"/>
    </location>
</feature>
<gene>
    <name evidence="12" type="primary">htpX</name>
    <name evidence="14" type="ORF">COV57_01885</name>
</gene>
<evidence type="ECO:0000256" key="3">
    <source>
        <dbReference type="ARBA" id="ARBA00022475"/>
    </source>
</evidence>
<dbReference type="AlphaFoldDB" id="A0A2H0N9U5"/>
<organism evidence="14 15">
    <name type="scientific">Candidatus Liptonbacteria bacterium CG11_big_fil_rev_8_21_14_0_20_35_14</name>
    <dbReference type="NCBI Taxonomy" id="1974634"/>
    <lineage>
        <taxon>Bacteria</taxon>
        <taxon>Candidatus Liptoniibacteriota</taxon>
    </lineage>
</organism>
<dbReference type="GO" id="GO:0005886">
    <property type="term" value="C:plasma membrane"/>
    <property type="evidence" value="ECO:0007669"/>
    <property type="project" value="UniProtKB-SubCell"/>
</dbReference>
<keyword evidence="3 12" id="KW-1003">Cell membrane</keyword>
<evidence type="ECO:0000256" key="11">
    <source>
        <dbReference type="ARBA" id="ARBA00023136"/>
    </source>
</evidence>
<evidence type="ECO:0000313" key="15">
    <source>
        <dbReference type="Proteomes" id="UP000229893"/>
    </source>
</evidence>
<comment type="subcellular location">
    <subcellularLocation>
        <location evidence="1 12">Cell membrane</location>
        <topology evidence="1 12">Multi-pass membrane protein</topology>
    </subcellularLocation>
</comment>
<evidence type="ECO:0000256" key="6">
    <source>
        <dbReference type="ARBA" id="ARBA00022723"/>
    </source>
</evidence>
<comment type="caution">
    <text evidence="14">The sequence shown here is derived from an EMBL/GenBank/DDBJ whole genome shotgun (WGS) entry which is preliminary data.</text>
</comment>
<sequence length="298" mass="33040">MNSLYRQRDVNIYKTWGLFIVFILVVIGIGFVFAQAFQSSIILYVAVGFSIIMNILGYWYSDKIVLSMAHAKEVSASQAPELYRIVENLAITAGLPTPKVYIINESQPNAFATGRNPKHAVVAVTTGLLDKLDRSELEGVIAHELAHIGNRDMLLSTAVVVLVGFLSILADMFMHSMWFGSFRDNDDNKAGVIFMVLAIVFSIIAPIVAMILQLAISRKREFLADATGALLTRYPEGLAGALEKISANSSPMRVVQNSTAHLWVADPFRGKKTPWFHKLFMTHPPVEERLKALRGMSI</sequence>
<dbReference type="GO" id="GO:0008270">
    <property type="term" value="F:zinc ion binding"/>
    <property type="evidence" value="ECO:0007669"/>
    <property type="project" value="UniProtKB-UniRule"/>
</dbReference>
<accession>A0A2H0N9U5</accession>
<evidence type="ECO:0000256" key="10">
    <source>
        <dbReference type="ARBA" id="ARBA00023049"/>
    </source>
</evidence>
<evidence type="ECO:0000313" key="14">
    <source>
        <dbReference type="EMBL" id="PIR04905.1"/>
    </source>
</evidence>
<evidence type="ECO:0000256" key="12">
    <source>
        <dbReference type="HAMAP-Rule" id="MF_00188"/>
    </source>
</evidence>
<keyword evidence="7 12" id="KW-0378">Hydrolase</keyword>
<dbReference type="InterPro" id="IPR050083">
    <property type="entry name" value="HtpX_protease"/>
</dbReference>
<dbReference type="EMBL" id="PCWO01000029">
    <property type="protein sequence ID" value="PIR04905.1"/>
    <property type="molecule type" value="Genomic_DNA"/>
</dbReference>
<evidence type="ECO:0000256" key="5">
    <source>
        <dbReference type="ARBA" id="ARBA00022692"/>
    </source>
</evidence>
<feature type="transmembrane region" description="Helical" evidence="12">
    <location>
        <begin position="153"/>
        <end position="170"/>
    </location>
</feature>
<dbReference type="PANTHER" id="PTHR43221">
    <property type="entry name" value="PROTEASE HTPX"/>
    <property type="match status" value="1"/>
</dbReference>
<evidence type="ECO:0000256" key="1">
    <source>
        <dbReference type="ARBA" id="ARBA00004651"/>
    </source>
</evidence>
<dbReference type="EC" id="3.4.24.-" evidence="12"/>
<evidence type="ECO:0000256" key="2">
    <source>
        <dbReference type="ARBA" id="ARBA00009779"/>
    </source>
</evidence>
<dbReference type="Gene3D" id="3.30.2010.10">
    <property type="entry name" value="Metalloproteases ('zincins'), catalytic domain"/>
    <property type="match status" value="1"/>
</dbReference>
<comment type="cofactor">
    <cofactor evidence="12">
        <name>Zn(2+)</name>
        <dbReference type="ChEBI" id="CHEBI:29105"/>
    </cofactor>
    <text evidence="12">Binds 1 zinc ion per subunit.</text>
</comment>
<keyword evidence="9 12" id="KW-1133">Transmembrane helix</keyword>
<dbReference type="Proteomes" id="UP000229893">
    <property type="component" value="Unassembled WGS sequence"/>
</dbReference>
<dbReference type="HAMAP" id="MF_00188">
    <property type="entry name" value="Pept_M48_protease_HtpX"/>
    <property type="match status" value="1"/>
</dbReference>
<evidence type="ECO:0000256" key="7">
    <source>
        <dbReference type="ARBA" id="ARBA00022801"/>
    </source>
</evidence>
<dbReference type="Pfam" id="PF01435">
    <property type="entry name" value="Peptidase_M48"/>
    <property type="match status" value="1"/>
</dbReference>
<proteinExistence type="inferred from homology"/>
<evidence type="ECO:0000256" key="4">
    <source>
        <dbReference type="ARBA" id="ARBA00022670"/>
    </source>
</evidence>
<feature type="binding site" evidence="12">
    <location>
        <position position="143"/>
    </location>
    <ligand>
        <name>Zn(2+)</name>
        <dbReference type="ChEBI" id="CHEBI:29105"/>
        <note>catalytic</note>
    </ligand>
</feature>